<protein>
    <recommendedName>
        <fullName evidence="14">BZIP domain-containing protein</fullName>
    </recommendedName>
</protein>
<keyword evidence="16" id="KW-1185">Reference proteome</keyword>
<keyword evidence="7" id="KW-0805">Transcription regulation</keyword>
<evidence type="ECO:0000256" key="9">
    <source>
        <dbReference type="ARBA" id="ARBA00023136"/>
    </source>
</evidence>
<dbReference type="PANTHER" id="PTHR47416">
    <property type="entry name" value="BASIC-LEUCINE ZIPPER TRANSCRIPTION FACTOR F-RELATED"/>
    <property type="match status" value="1"/>
</dbReference>
<evidence type="ECO:0000313" key="15">
    <source>
        <dbReference type="EnsemblPlants" id="OMERI01G31300.1"/>
    </source>
</evidence>
<feature type="compositionally biased region" description="Low complexity" evidence="13">
    <location>
        <begin position="40"/>
        <end position="55"/>
    </location>
</feature>
<dbReference type="GO" id="GO:0003677">
    <property type="term" value="F:DNA binding"/>
    <property type="evidence" value="ECO:0007669"/>
    <property type="project" value="UniProtKB-KW"/>
</dbReference>
<dbReference type="GO" id="GO:0006986">
    <property type="term" value="P:response to unfolded protein"/>
    <property type="evidence" value="ECO:0007669"/>
    <property type="project" value="UniProtKB-KW"/>
</dbReference>
<evidence type="ECO:0000256" key="1">
    <source>
        <dbReference type="ARBA" id="ARBA00004123"/>
    </source>
</evidence>
<feature type="domain" description="BZIP" evidence="14">
    <location>
        <begin position="205"/>
        <end position="247"/>
    </location>
</feature>
<comment type="subcellular location">
    <subcellularLocation>
        <location evidence="2">Endoplasmic reticulum membrane</location>
        <topology evidence="2">Single-pass membrane protein</topology>
    </subcellularLocation>
    <subcellularLocation>
        <location evidence="1">Nucleus</location>
    </subcellularLocation>
</comment>
<dbReference type="PANTHER" id="PTHR47416:SF8">
    <property type="entry name" value="BASIC-LEUCINE ZIPPER TRANSCRIPTION FACTOR E-RELATED"/>
    <property type="match status" value="1"/>
</dbReference>
<keyword evidence="10" id="KW-0804">Transcription</keyword>
<feature type="compositionally biased region" description="Acidic residues" evidence="13">
    <location>
        <begin position="193"/>
        <end position="203"/>
    </location>
</feature>
<dbReference type="HOGENOM" id="CLU_054669_0_0_1"/>
<evidence type="ECO:0000256" key="5">
    <source>
        <dbReference type="ARBA" id="ARBA00022824"/>
    </source>
</evidence>
<evidence type="ECO:0000256" key="10">
    <source>
        <dbReference type="ARBA" id="ARBA00023163"/>
    </source>
</evidence>
<keyword evidence="11" id="KW-0834">Unfolded protein response</keyword>
<keyword evidence="8" id="KW-0238">DNA-binding</keyword>
<dbReference type="GO" id="GO:0005634">
    <property type="term" value="C:nucleus"/>
    <property type="evidence" value="ECO:0007669"/>
    <property type="project" value="UniProtKB-SubCell"/>
</dbReference>
<dbReference type="GO" id="GO:0034976">
    <property type="term" value="P:response to endoplasmic reticulum stress"/>
    <property type="evidence" value="ECO:0007669"/>
    <property type="project" value="EnsemblPlants"/>
</dbReference>
<dbReference type="Gramene" id="OMERI01G31300.1">
    <property type="protein sequence ID" value="OMERI01G31300.1"/>
    <property type="gene ID" value="OMERI01G31300"/>
</dbReference>
<dbReference type="EnsemblPlants" id="OMERI01G31300.1">
    <property type="protein sequence ID" value="OMERI01G31300.1"/>
    <property type="gene ID" value="OMERI01G31300"/>
</dbReference>
<reference evidence="15" key="1">
    <citation type="submission" date="2015-04" db="UniProtKB">
        <authorList>
            <consortium name="EnsemblPlants"/>
        </authorList>
    </citation>
    <scope>IDENTIFICATION</scope>
</reference>
<evidence type="ECO:0000256" key="13">
    <source>
        <dbReference type="SAM" id="MobiDB-lite"/>
    </source>
</evidence>
<dbReference type="Pfam" id="PF00170">
    <property type="entry name" value="bZIP_1"/>
    <property type="match status" value="1"/>
</dbReference>
<keyword evidence="9" id="KW-0472">Membrane</keyword>
<reference evidence="15" key="2">
    <citation type="submission" date="2018-05" db="EMBL/GenBank/DDBJ databases">
        <title>OmerRS3 (Oryza meridionalis Reference Sequence Version 3).</title>
        <authorList>
            <person name="Zhang J."/>
            <person name="Kudrna D."/>
            <person name="Lee S."/>
            <person name="Talag J."/>
            <person name="Welchert J."/>
            <person name="Wing R.A."/>
        </authorList>
    </citation>
    <scope>NUCLEOTIDE SEQUENCE [LARGE SCALE GENOMIC DNA]</scope>
    <source>
        <strain evidence="15">cv. OR44</strain>
    </source>
</reference>
<dbReference type="SUPFAM" id="SSF57959">
    <property type="entry name" value="Leucine zipper domain"/>
    <property type="match status" value="1"/>
</dbReference>
<feature type="compositionally biased region" description="Low complexity" evidence="13">
    <location>
        <begin position="109"/>
        <end position="123"/>
    </location>
</feature>
<sequence length="368" mass="39922">MTWHIQALPLAMPRHTPRGPHLLPSPKLSSPPPSSRSKIRASPTSPPYITTPTSSNRDKNISIAISMDVEFFADLDLDALLASFSSSRSGVSGLFAPSPPHDAEAEAGSPESVSSRRPSPAREAALSEIERFLMEEGPAAEEGVGAEDFFDALLVDGGEEGEEEEEEGKGSEAGGSTDRYSGKENEVATPDAEKEDVEVDGDDPMSKKKRRQMRNRDSAMKSRERKKMYVKDLETKSKYLEAECRRLSYALQCCAAENMALRQSLLKDRPVGAATAMQESAVLTETLPLVSLLWLVSIVCLLLVPGLPNRNPVARSSAGRDLATVTGKKTSSEQQLEETLLLHGRRCKGSRARIKLDTGPFRLAAAAC</sequence>
<dbReference type="GO" id="GO:0005789">
    <property type="term" value="C:endoplasmic reticulum membrane"/>
    <property type="evidence" value="ECO:0007669"/>
    <property type="project" value="UniProtKB-SubCell"/>
</dbReference>
<proteinExistence type="inferred from homology"/>
<name>A0A0E0C927_9ORYZ</name>
<evidence type="ECO:0000256" key="2">
    <source>
        <dbReference type="ARBA" id="ARBA00004389"/>
    </source>
</evidence>
<evidence type="ECO:0000256" key="4">
    <source>
        <dbReference type="ARBA" id="ARBA00022692"/>
    </source>
</evidence>
<keyword evidence="6" id="KW-1133">Transmembrane helix</keyword>
<dbReference type="PROSITE" id="PS00036">
    <property type="entry name" value="BZIP_BASIC"/>
    <property type="match status" value="1"/>
</dbReference>
<feature type="region of interest" description="Disordered" evidence="13">
    <location>
        <begin position="8"/>
        <end position="57"/>
    </location>
</feature>
<dbReference type="InterPro" id="IPR046347">
    <property type="entry name" value="bZIP_sf"/>
</dbReference>
<dbReference type="Proteomes" id="UP000008021">
    <property type="component" value="Chromosome 1"/>
</dbReference>
<keyword evidence="12" id="KW-0539">Nucleus</keyword>
<dbReference type="FunFam" id="1.20.5.170:FF:000041">
    <property type="entry name" value="Cyclic AMP-dependent transcription factor ATF-6 beta"/>
    <property type="match status" value="1"/>
</dbReference>
<dbReference type="SMART" id="SM00338">
    <property type="entry name" value="BRLZ"/>
    <property type="match status" value="1"/>
</dbReference>
<keyword evidence="4" id="KW-0812">Transmembrane</keyword>
<dbReference type="Gene3D" id="1.20.5.170">
    <property type="match status" value="1"/>
</dbReference>
<feature type="compositionally biased region" description="Basic and acidic residues" evidence="13">
    <location>
        <begin position="214"/>
        <end position="226"/>
    </location>
</feature>
<evidence type="ECO:0000313" key="16">
    <source>
        <dbReference type="Proteomes" id="UP000008021"/>
    </source>
</evidence>
<evidence type="ECO:0000256" key="8">
    <source>
        <dbReference type="ARBA" id="ARBA00023125"/>
    </source>
</evidence>
<dbReference type="InterPro" id="IPR004827">
    <property type="entry name" value="bZIP"/>
</dbReference>
<evidence type="ECO:0000256" key="7">
    <source>
        <dbReference type="ARBA" id="ARBA00023015"/>
    </source>
</evidence>
<organism evidence="15">
    <name type="scientific">Oryza meridionalis</name>
    <dbReference type="NCBI Taxonomy" id="40149"/>
    <lineage>
        <taxon>Eukaryota</taxon>
        <taxon>Viridiplantae</taxon>
        <taxon>Streptophyta</taxon>
        <taxon>Embryophyta</taxon>
        <taxon>Tracheophyta</taxon>
        <taxon>Spermatophyta</taxon>
        <taxon>Magnoliopsida</taxon>
        <taxon>Liliopsida</taxon>
        <taxon>Poales</taxon>
        <taxon>Poaceae</taxon>
        <taxon>BOP clade</taxon>
        <taxon>Oryzoideae</taxon>
        <taxon>Oryzeae</taxon>
        <taxon>Oryzinae</taxon>
        <taxon>Oryza</taxon>
    </lineage>
</organism>
<feature type="region of interest" description="Disordered" evidence="13">
    <location>
        <begin position="90"/>
        <end position="123"/>
    </location>
</feature>
<feature type="region of interest" description="Disordered" evidence="13">
    <location>
        <begin position="158"/>
        <end position="226"/>
    </location>
</feature>
<dbReference type="eggNOG" id="KOG0017">
    <property type="taxonomic scope" value="Eukaryota"/>
</dbReference>
<evidence type="ECO:0000256" key="3">
    <source>
        <dbReference type="ARBA" id="ARBA00007163"/>
    </source>
</evidence>
<feature type="compositionally biased region" description="Acidic residues" evidence="13">
    <location>
        <begin position="158"/>
        <end position="167"/>
    </location>
</feature>
<evidence type="ECO:0000256" key="6">
    <source>
        <dbReference type="ARBA" id="ARBA00022989"/>
    </source>
</evidence>
<dbReference type="PROSITE" id="PS50217">
    <property type="entry name" value="BZIP"/>
    <property type="match status" value="1"/>
</dbReference>
<evidence type="ECO:0000259" key="14">
    <source>
        <dbReference type="PROSITE" id="PS50217"/>
    </source>
</evidence>
<evidence type="ECO:0000256" key="11">
    <source>
        <dbReference type="ARBA" id="ARBA00023230"/>
    </source>
</evidence>
<dbReference type="STRING" id="40149.A0A0E0C927"/>
<keyword evidence="5" id="KW-0256">Endoplasmic reticulum</keyword>
<dbReference type="AlphaFoldDB" id="A0A0E0C927"/>
<evidence type="ECO:0000256" key="12">
    <source>
        <dbReference type="ARBA" id="ARBA00023242"/>
    </source>
</evidence>
<dbReference type="GO" id="GO:0003700">
    <property type="term" value="F:DNA-binding transcription factor activity"/>
    <property type="evidence" value="ECO:0007669"/>
    <property type="project" value="InterPro"/>
</dbReference>
<accession>A0A0E0C927</accession>
<dbReference type="CDD" id="cd14704">
    <property type="entry name" value="bZIP_HY5-like"/>
    <property type="match status" value="1"/>
</dbReference>
<comment type="similarity">
    <text evidence="3">Belongs to the bZIP family.</text>
</comment>